<reference evidence="2" key="1">
    <citation type="submission" date="2025-08" db="UniProtKB">
        <authorList>
            <consortium name="Ensembl"/>
        </authorList>
    </citation>
    <scope>IDENTIFICATION</scope>
</reference>
<dbReference type="InterPro" id="IPR050143">
    <property type="entry name" value="TRIM/RBCC"/>
</dbReference>
<dbReference type="FunFam" id="2.60.120.920:FF:000004">
    <property type="entry name" value="Butyrophilin subfamily 1 member A1"/>
    <property type="match status" value="1"/>
</dbReference>
<accession>A0A672P4P5</accession>
<dbReference type="Pfam" id="PF00622">
    <property type="entry name" value="SPRY"/>
    <property type="match status" value="1"/>
</dbReference>
<dbReference type="Gene3D" id="2.60.120.920">
    <property type="match status" value="1"/>
</dbReference>
<dbReference type="OMA" id="CANAPIY"/>
<dbReference type="SMART" id="SM00449">
    <property type="entry name" value="SPRY"/>
    <property type="match status" value="1"/>
</dbReference>
<dbReference type="InterPro" id="IPR003879">
    <property type="entry name" value="Butyrophylin_SPRY"/>
</dbReference>
<protein>
    <submittedName>
        <fullName evidence="2">E3 ubiquitin-protein ligase TRIM50-like</fullName>
    </submittedName>
</protein>
<dbReference type="InterPro" id="IPR001870">
    <property type="entry name" value="B30.2/SPRY"/>
</dbReference>
<dbReference type="SUPFAM" id="SSF49899">
    <property type="entry name" value="Concanavalin A-like lectins/glucanases"/>
    <property type="match status" value="1"/>
</dbReference>
<dbReference type="Proteomes" id="UP000472262">
    <property type="component" value="Unassembled WGS sequence"/>
</dbReference>
<gene>
    <name evidence="2" type="primary">zgc:194990</name>
</gene>
<dbReference type="PROSITE" id="PS50188">
    <property type="entry name" value="B302_SPRY"/>
    <property type="match status" value="1"/>
</dbReference>
<dbReference type="InterPro" id="IPR013320">
    <property type="entry name" value="ConA-like_dom_sf"/>
</dbReference>
<dbReference type="Ensembl" id="ENSSGRT00000062233.1">
    <property type="protein sequence ID" value="ENSSGRP00000058321.1"/>
    <property type="gene ID" value="ENSSGRG00000030398.1"/>
</dbReference>
<dbReference type="InterPro" id="IPR043136">
    <property type="entry name" value="B30.2/SPRY_sf"/>
</dbReference>
<dbReference type="SMART" id="SM00589">
    <property type="entry name" value="PRY"/>
    <property type="match status" value="1"/>
</dbReference>
<dbReference type="Pfam" id="PF13765">
    <property type="entry name" value="PRY"/>
    <property type="match status" value="1"/>
</dbReference>
<dbReference type="CDD" id="cd13733">
    <property type="entry name" value="SPRY_PRY_C-I_1"/>
    <property type="match status" value="1"/>
</dbReference>
<evidence type="ECO:0000313" key="3">
    <source>
        <dbReference type="Proteomes" id="UP000472262"/>
    </source>
</evidence>
<evidence type="ECO:0000313" key="2">
    <source>
        <dbReference type="Ensembl" id="ENSSGRP00000058321.1"/>
    </source>
</evidence>
<keyword evidence="3" id="KW-1185">Reference proteome</keyword>
<dbReference type="PRINTS" id="PR01407">
    <property type="entry name" value="BUTYPHLNCDUF"/>
</dbReference>
<dbReference type="InParanoid" id="A0A672P4P5"/>
<feature type="domain" description="B30.2/SPRY" evidence="1">
    <location>
        <begin position="172"/>
        <end position="364"/>
    </location>
</feature>
<name>A0A672P4P5_SINGR</name>
<sequence>MMKDCLQFLIEPAKKLKFRLKETRKRVKHVKKEPLTESQLFIMELARELNRICQRSDILAHIWTGKDVWPPHACREFIVETANILEMKEDTETPMQVYADLHPEKRDWKNQLLSMLEQGGEYDLGPYKRIILDWTRGQRNRHPVRKIQKIHLHTLPNFIRSIPGCFKTILKTFINILRVTTFSHFVKVIVEVTLDPETANPALVLSEDCKRMQCGLERREVPHSLRRFDSWWCCLGSEGFLSGRRYWEVEVGDRDWRLGVAKESALCKGYRPLNTQSGYLTLRLERGSELKALTTPPTPLPLSLIPRRVGVYLDYEEGQLSFYDTQKRAHIYTYSKRFTEKLYPVFGTVEMVREMVIRPADLRERCLCKGQCLFC</sequence>
<organism evidence="2 3">
    <name type="scientific">Sinocyclocheilus grahami</name>
    <name type="common">Dianchi golden-line fish</name>
    <name type="synonym">Barbus grahami</name>
    <dbReference type="NCBI Taxonomy" id="75366"/>
    <lineage>
        <taxon>Eukaryota</taxon>
        <taxon>Metazoa</taxon>
        <taxon>Chordata</taxon>
        <taxon>Craniata</taxon>
        <taxon>Vertebrata</taxon>
        <taxon>Euteleostomi</taxon>
        <taxon>Actinopterygii</taxon>
        <taxon>Neopterygii</taxon>
        <taxon>Teleostei</taxon>
        <taxon>Ostariophysi</taxon>
        <taxon>Cypriniformes</taxon>
        <taxon>Cyprinidae</taxon>
        <taxon>Cyprininae</taxon>
        <taxon>Sinocyclocheilus</taxon>
    </lineage>
</organism>
<proteinExistence type="predicted"/>
<dbReference type="AlphaFoldDB" id="A0A672P4P5"/>
<dbReference type="InterPro" id="IPR003877">
    <property type="entry name" value="SPRY_dom"/>
</dbReference>
<dbReference type="PANTHER" id="PTHR24103">
    <property type="entry name" value="E3 UBIQUITIN-PROTEIN LIGASE TRIM"/>
    <property type="match status" value="1"/>
</dbReference>
<dbReference type="InterPro" id="IPR006574">
    <property type="entry name" value="PRY"/>
</dbReference>
<evidence type="ECO:0000259" key="1">
    <source>
        <dbReference type="PROSITE" id="PS50188"/>
    </source>
</evidence>
<reference evidence="2" key="2">
    <citation type="submission" date="2025-09" db="UniProtKB">
        <authorList>
            <consortium name="Ensembl"/>
        </authorList>
    </citation>
    <scope>IDENTIFICATION</scope>
</reference>